<name>A0ABR7WSH5_9SPHI</name>
<accession>A0ABR7WSH5</accession>
<evidence type="ECO:0000313" key="2">
    <source>
        <dbReference type="EMBL" id="MBD1365264.1"/>
    </source>
</evidence>
<reference evidence="2 3" key="1">
    <citation type="submission" date="2020-09" db="EMBL/GenBank/DDBJ databases">
        <title>Novel species of Mucilaginibacter isolated from a glacier on the Tibetan Plateau.</title>
        <authorList>
            <person name="Liu Q."/>
            <person name="Xin Y.-H."/>
        </authorList>
    </citation>
    <scope>NUCLEOTIDE SEQUENCE [LARGE SCALE GENOMIC DNA]</scope>
    <source>
        <strain evidence="2 3">ZT4R22</strain>
    </source>
</reference>
<sequence>MKNSLFILLAIVAFASCKKADLPVTSTGYNGTFELRARYGGIAGINEKYTAGNKNIFQLDADSTYKIFIDGELNRQGTFRIKKNADTLYNVIYDRIYYDTDTTYGTEIRLHGDTLTLGTDITDNIAADYKRIK</sequence>
<evidence type="ECO:0008006" key="4">
    <source>
        <dbReference type="Google" id="ProtNLM"/>
    </source>
</evidence>
<proteinExistence type="predicted"/>
<dbReference type="EMBL" id="JACWMY010000008">
    <property type="protein sequence ID" value="MBD1365264.1"/>
    <property type="molecule type" value="Genomic_DNA"/>
</dbReference>
<organism evidence="2 3">
    <name type="scientific">Mucilaginibacter pankratovii</name>
    <dbReference type="NCBI Taxonomy" id="2772110"/>
    <lineage>
        <taxon>Bacteria</taxon>
        <taxon>Pseudomonadati</taxon>
        <taxon>Bacteroidota</taxon>
        <taxon>Sphingobacteriia</taxon>
        <taxon>Sphingobacteriales</taxon>
        <taxon>Sphingobacteriaceae</taxon>
        <taxon>Mucilaginibacter</taxon>
    </lineage>
</organism>
<dbReference type="Proteomes" id="UP000606600">
    <property type="component" value="Unassembled WGS sequence"/>
</dbReference>
<dbReference type="RefSeq" id="WP_191189930.1">
    <property type="nucleotide sequence ID" value="NZ_JACWMY010000008.1"/>
</dbReference>
<dbReference type="PROSITE" id="PS51257">
    <property type="entry name" value="PROKAR_LIPOPROTEIN"/>
    <property type="match status" value="1"/>
</dbReference>
<feature type="chain" id="PRO_5047130563" description="NlpE-like protein" evidence="1">
    <location>
        <begin position="21"/>
        <end position="133"/>
    </location>
</feature>
<feature type="signal peptide" evidence="1">
    <location>
        <begin position="1"/>
        <end position="20"/>
    </location>
</feature>
<protein>
    <recommendedName>
        <fullName evidence="4">NlpE-like protein</fullName>
    </recommendedName>
</protein>
<keyword evidence="3" id="KW-1185">Reference proteome</keyword>
<evidence type="ECO:0000256" key="1">
    <source>
        <dbReference type="SAM" id="SignalP"/>
    </source>
</evidence>
<evidence type="ECO:0000313" key="3">
    <source>
        <dbReference type="Proteomes" id="UP000606600"/>
    </source>
</evidence>
<gene>
    <name evidence="2" type="ORF">IDJ77_15720</name>
</gene>
<keyword evidence="1" id="KW-0732">Signal</keyword>
<comment type="caution">
    <text evidence="2">The sequence shown here is derived from an EMBL/GenBank/DDBJ whole genome shotgun (WGS) entry which is preliminary data.</text>
</comment>